<dbReference type="EMBL" id="PXYI01000003">
    <property type="protein sequence ID" value="PSJ40767.1"/>
    <property type="molecule type" value="Genomic_DNA"/>
</dbReference>
<dbReference type="GO" id="GO:0005886">
    <property type="term" value="C:plasma membrane"/>
    <property type="evidence" value="ECO:0007669"/>
    <property type="project" value="UniProtKB-SubCell"/>
</dbReference>
<comment type="similarity">
    <text evidence="2">Belongs to the GSP N family.</text>
</comment>
<keyword evidence="7" id="KW-0812">Transmembrane</keyword>
<dbReference type="GO" id="GO:0015627">
    <property type="term" value="C:type II protein secretion system complex"/>
    <property type="evidence" value="ECO:0007669"/>
    <property type="project" value="InterPro"/>
</dbReference>
<evidence type="ECO:0000256" key="10">
    <source>
        <dbReference type="ARBA" id="ARBA00030772"/>
    </source>
</evidence>
<evidence type="ECO:0000313" key="12">
    <source>
        <dbReference type="Proteomes" id="UP000241167"/>
    </source>
</evidence>
<name>A0A2P7QS41_9SPHN</name>
<evidence type="ECO:0000256" key="5">
    <source>
        <dbReference type="ARBA" id="ARBA00022475"/>
    </source>
</evidence>
<sequence>MIDRIGARKAAWFTSVFGLALAATLPMKVAAGWAASGAPLAARDAEGTIWSGRLVDLRMAGLALGSPDAVALPVSLPGGEPVLSLHWGGEDGLRGRAAFSSRGTSVRNLTGSVDLAGAAPLAALSVQDFRFRARQGRCGDAAGQIKARLVDRSAALLEGRARCDGTALLLPLSGGGRSLTLRWQGAQVNAVLRGPGGLLYRGPAL</sequence>
<evidence type="ECO:0000313" key="11">
    <source>
        <dbReference type="EMBL" id="PSJ40767.1"/>
    </source>
</evidence>
<accession>A0A2P7QS41</accession>
<evidence type="ECO:0000256" key="7">
    <source>
        <dbReference type="ARBA" id="ARBA00022692"/>
    </source>
</evidence>
<comment type="caution">
    <text evidence="11">The sequence shown here is derived from an EMBL/GenBank/DDBJ whole genome shotgun (WGS) entry which is preliminary data.</text>
</comment>
<comment type="subcellular location">
    <subcellularLocation>
        <location evidence="1">Cell inner membrane</location>
    </subcellularLocation>
</comment>
<dbReference type="GO" id="GO:0015628">
    <property type="term" value="P:protein secretion by the type II secretion system"/>
    <property type="evidence" value="ECO:0007669"/>
    <property type="project" value="InterPro"/>
</dbReference>
<evidence type="ECO:0000256" key="9">
    <source>
        <dbReference type="ARBA" id="ARBA00023136"/>
    </source>
</evidence>
<dbReference type="Pfam" id="PF01203">
    <property type="entry name" value="T2SSN"/>
    <property type="match status" value="1"/>
</dbReference>
<keyword evidence="12" id="KW-1185">Reference proteome</keyword>
<evidence type="ECO:0000256" key="1">
    <source>
        <dbReference type="ARBA" id="ARBA00004533"/>
    </source>
</evidence>
<keyword evidence="8" id="KW-0653">Protein transport</keyword>
<protein>
    <recommendedName>
        <fullName evidence="3">Type II secretion system protein N</fullName>
    </recommendedName>
    <alternativeName>
        <fullName evidence="10">General secretion pathway protein N</fullName>
    </alternativeName>
</protein>
<evidence type="ECO:0000256" key="6">
    <source>
        <dbReference type="ARBA" id="ARBA00022519"/>
    </source>
</evidence>
<reference evidence="11 12" key="1">
    <citation type="submission" date="2018-03" db="EMBL/GenBank/DDBJ databases">
        <title>The draft genome of Sphingosinicella sp. GL-C-18.</title>
        <authorList>
            <person name="Liu L."/>
            <person name="Li L."/>
            <person name="Liang L."/>
            <person name="Zhang X."/>
            <person name="Wang T."/>
        </authorList>
    </citation>
    <scope>NUCLEOTIDE SEQUENCE [LARGE SCALE GENOMIC DNA]</scope>
    <source>
        <strain evidence="11 12">GL-C-18</strain>
    </source>
</reference>
<evidence type="ECO:0000256" key="4">
    <source>
        <dbReference type="ARBA" id="ARBA00022448"/>
    </source>
</evidence>
<dbReference type="OrthoDB" id="7477467at2"/>
<proteinExistence type="inferred from homology"/>
<evidence type="ECO:0000256" key="2">
    <source>
        <dbReference type="ARBA" id="ARBA00007208"/>
    </source>
</evidence>
<keyword evidence="5" id="KW-1003">Cell membrane</keyword>
<dbReference type="Proteomes" id="UP000241167">
    <property type="component" value="Unassembled WGS sequence"/>
</dbReference>
<gene>
    <name evidence="11" type="ORF">C7I55_10750</name>
</gene>
<keyword evidence="9" id="KW-0472">Membrane</keyword>
<keyword evidence="6" id="KW-0997">Cell inner membrane</keyword>
<dbReference type="AlphaFoldDB" id="A0A2P7QS41"/>
<evidence type="ECO:0000256" key="3">
    <source>
        <dbReference type="ARBA" id="ARBA00021563"/>
    </source>
</evidence>
<keyword evidence="4" id="KW-0813">Transport</keyword>
<evidence type="ECO:0000256" key="8">
    <source>
        <dbReference type="ARBA" id="ARBA00022927"/>
    </source>
</evidence>
<dbReference type="InterPro" id="IPR022792">
    <property type="entry name" value="T2SS_protein-GspN"/>
</dbReference>
<dbReference type="RefSeq" id="WP_106512919.1">
    <property type="nucleotide sequence ID" value="NZ_PXYI01000003.1"/>
</dbReference>
<organism evidence="11 12">
    <name type="scientific">Allosphingosinicella deserti</name>
    <dbReference type="NCBI Taxonomy" id="2116704"/>
    <lineage>
        <taxon>Bacteria</taxon>
        <taxon>Pseudomonadati</taxon>
        <taxon>Pseudomonadota</taxon>
        <taxon>Alphaproteobacteria</taxon>
        <taxon>Sphingomonadales</taxon>
        <taxon>Sphingomonadaceae</taxon>
        <taxon>Allosphingosinicella</taxon>
    </lineage>
</organism>